<dbReference type="InterPro" id="IPR001986">
    <property type="entry name" value="Enolpyruvate_Tfrase_dom"/>
</dbReference>
<accession>A0ABW6YDY3</accession>
<keyword evidence="10" id="KW-1185">Reference proteome</keyword>
<keyword evidence="7" id="KW-0963">Cytoplasm</keyword>
<dbReference type="PANTHER" id="PTHR21090:SF5">
    <property type="entry name" value="PENTAFUNCTIONAL AROM POLYPEPTIDE"/>
    <property type="match status" value="1"/>
</dbReference>
<comment type="similarity">
    <text evidence="2 7">Belongs to the EPSP synthase family.</text>
</comment>
<dbReference type="Gene3D" id="3.65.10.10">
    <property type="entry name" value="Enolpyruvate transferase domain"/>
    <property type="match status" value="2"/>
</dbReference>
<dbReference type="PROSITE" id="PS00885">
    <property type="entry name" value="EPSP_SYNTHASE_2"/>
    <property type="match status" value="1"/>
</dbReference>
<protein>
    <recommendedName>
        <fullName evidence="7">3-phosphoshikimate 1-carboxyvinyltransferase</fullName>
        <ecNumber evidence="7">2.5.1.19</ecNumber>
    </recommendedName>
    <alternativeName>
        <fullName evidence="7">5-enolpyruvylshikimate-3-phosphate synthase</fullName>
        <shortName evidence="7">EPSP synthase</shortName>
        <shortName evidence="7">EPSPS</shortName>
    </alternativeName>
</protein>
<feature type="binding site" evidence="7">
    <location>
        <position position="385"/>
    </location>
    <ligand>
        <name>phosphoenolpyruvate</name>
        <dbReference type="ChEBI" id="CHEBI:58702"/>
    </ligand>
</feature>
<feature type="binding site" evidence="7">
    <location>
        <position position="18"/>
    </location>
    <ligand>
        <name>3-phosphoshikimate</name>
        <dbReference type="ChEBI" id="CHEBI:145989"/>
    </ligand>
</feature>
<evidence type="ECO:0000256" key="4">
    <source>
        <dbReference type="ARBA" id="ARBA00022679"/>
    </source>
</evidence>
<evidence type="ECO:0000256" key="3">
    <source>
        <dbReference type="ARBA" id="ARBA00022605"/>
    </source>
</evidence>
<dbReference type="InterPro" id="IPR023193">
    <property type="entry name" value="EPSP_synthase_CS"/>
</dbReference>
<dbReference type="PIRSF" id="PIRSF000505">
    <property type="entry name" value="EPSPS"/>
    <property type="match status" value="1"/>
</dbReference>
<dbReference type="EC" id="2.5.1.19" evidence="7"/>
<dbReference type="Pfam" id="PF00275">
    <property type="entry name" value="EPSP_synthase"/>
    <property type="match status" value="1"/>
</dbReference>
<dbReference type="InterPro" id="IPR013792">
    <property type="entry name" value="RNA3'P_cycl/enolpyr_Trfase_a/b"/>
</dbReference>
<organism evidence="9 10">
    <name type="scientific">Streptomyces lateritius</name>
    <dbReference type="NCBI Taxonomy" id="67313"/>
    <lineage>
        <taxon>Bacteria</taxon>
        <taxon>Bacillati</taxon>
        <taxon>Actinomycetota</taxon>
        <taxon>Actinomycetes</taxon>
        <taxon>Kitasatosporales</taxon>
        <taxon>Streptomycetaceae</taxon>
        <taxon>Streptomyces</taxon>
    </lineage>
</organism>
<dbReference type="InterPro" id="IPR036968">
    <property type="entry name" value="Enolpyruvate_Tfrase_sf"/>
</dbReference>
<feature type="binding site" evidence="7">
    <location>
        <position position="313"/>
    </location>
    <ligand>
        <name>3-phosphoshikimate</name>
        <dbReference type="ChEBI" id="CHEBI:145989"/>
    </ligand>
</feature>
<feature type="active site" description="Proton acceptor" evidence="7">
    <location>
        <position position="313"/>
    </location>
</feature>
<feature type="binding site" evidence="7">
    <location>
        <position position="22"/>
    </location>
    <ligand>
        <name>3-phosphoshikimate</name>
        <dbReference type="ChEBI" id="CHEBI:145989"/>
    </ligand>
</feature>
<dbReference type="EMBL" id="JBIBSM010000009">
    <property type="protein sequence ID" value="MFF8278045.1"/>
    <property type="molecule type" value="Genomic_DNA"/>
</dbReference>
<evidence type="ECO:0000256" key="5">
    <source>
        <dbReference type="ARBA" id="ARBA00023141"/>
    </source>
</evidence>
<dbReference type="Proteomes" id="UP001603013">
    <property type="component" value="Unassembled WGS sequence"/>
</dbReference>
<sequence length="436" mass="44768">MTGTVQEAAVARIPGSKSITNRALLLAAAARGATVLRAPLVSEDTLAFRTALTALGIPVRTVGEDDASWEITGSGRGPRSDARVWCADAGTAARFLPPFAATGHGTFVFDGSGQLRARPLAPLAEALRRLGAGVEGGGEGRGDGEGGLPLTVRAEGLAGGRIALDSSLSSQYLTGLLMAAPLMTEGLAVEARALVSRPYIDMTLALMRHFGAETTERDGVITVAPGGYRAAGLAVEPDASTASYVFAAAAVTGTAVTVPGLGRHSLQGDLRFVEALRRAGAGVEIGESATTVTGTGSAGLRGGFTVDMGEISDTFMTLAAIAPLADAPVTITGIAHARLKESDRIAAVAENLRSCGIRADEGPDRITVHPGTPRPARITCRRDHRIAMAFSVLGLAAPGVITLDDPACVAKTFPGFHAEMARLFPRSGYPEALVAR</sequence>
<comment type="catalytic activity">
    <reaction evidence="6">
        <text>3-phosphoshikimate + phosphoenolpyruvate = 5-O-(1-carboxyvinyl)-3-phosphoshikimate + phosphate</text>
        <dbReference type="Rhea" id="RHEA:21256"/>
        <dbReference type="ChEBI" id="CHEBI:43474"/>
        <dbReference type="ChEBI" id="CHEBI:57701"/>
        <dbReference type="ChEBI" id="CHEBI:58702"/>
        <dbReference type="ChEBI" id="CHEBI:145989"/>
        <dbReference type="EC" id="2.5.1.19"/>
    </reaction>
    <physiologicalReaction direction="left-to-right" evidence="6">
        <dbReference type="Rhea" id="RHEA:21257"/>
    </physiologicalReaction>
</comment>
<feature type="binding site" evidence="7">
    <location>
        <position position="169"/>
    </location>
    <ligand>
        <name>3-phosphoshikimate</name>
        <dbReference type="ChEBI" id="CHEBI:145989"/>
    </ligand>
</feature>
<dbReference type="HAMAP" id="MF_00210">
    <property type="entry name" value="EPSP_synth"/>
    <property type="match status" value="1"/>
</dbReference>
<reference evidence="9 10" key="1">
    <citation type="submission" date="2024-10" db="EMBL/GenBank/DDBJ databases">
        <title>The Natural Products Discovery Center: Release of the First 8490 Sequenced Strains for Exploring Actinobacteria Biosynthetic Diversity.</title>
        <authorList>
            <person name="Kalkreuter E."/>
            <person name="Kautsar S.A."/>
            <person name="Yang D."/>
            <person name="Bader C.D."/>
            <person name="Teijaro C.N."/>
            <person name="Fluegel L."/>
            <person name="Davis C.M."/>
            <person name="Simpson J.R."/>
            <person name="Lauterbach L."/>
            <person name="Steele A.D."/>
            <person name="Gui C."/>
            <person name="Meng S."/>
            <person name="Li G."/>
            <person name="Viehrig K."/>
            <person name="Ye F."/>
            <person name="Su P."/>
            <person name="Kiefer A.F."/>
            <person name="Nichols A."/>
            <person name="Cepeda A.J."/>
            <person name="Yan W."/>
            <person name="Fan B."/>
            <person name="Jiang Y."/>
            <person name="Adhikari A."/>
            <person name="Zheng C.-J."/>
            <person name="Schuster L."/>
            <person name="Cowan T.M."/>
            <person name="Smanski M.J."/>
            <person name="Chevrette M.G."/>
            <person name="De Carvalho L.P.S."/>
            <person name="Shen B."/>
        </authorList>
    </citation>
    <scope>NUCLEOTIDE SEQUENCE [LARGE SCALE GENOMIC DNA]</scope>
    <source>
        <strain evidence="9 10">NPDC015755</strain>
    </source>
</reference>
<dbReference type="InterPro" id="IPR006264">
    <property type="entry name" value="EPSP_synthase"/>
</dbReference>
<feature type="binding site" evidence="7">
    <location>
        <position position="170"/>
    </location>
    <ligand>
        <name>3-phosphoshikimate</name>
        <dbReference type="ChEBI" id="CHEBI:145989"/>
    </ligand>
</feature>
<feature type="binding site" evidence="7">
    <location>
        <position position="17"/>
    </location>
    <ligand>
        <name>phosphoenolpyruvate</name>
        <dbReference type="ChEBI" id="CHEBI:58702"/>
    </ligand>
</feature>
<feature type="binding site" evidence="7">
    <location>
        <position position="340"/>
    </location>
    <ligand>
        <name>3-phosphoshikimate</name>
        <dbReference type="ChEBI" id="CHEBI:145989"/>
    </ligand>
</feature>
<comment type="caution">
    <text evidence="7">Lacks conserved residue(s) required for the propagation of feature annotation.</text>
</comment>
<comment type="caution">
    <text evidence="9">The sequence shown here is derived from an EMBL/GenBank/DDBJ whole genome shotgun (WGS) entry which is preliminary data.</text>
</comment>
<feature type="domain" description="Enolpyruvate transferase" evidence="8">
    <location>
        <begin position="8"/>
        <end position="419"/>
    </location>
</feature>
<feature type="binding site" evidence="7">
    <location>
        <position position="171"/>
    </location>
    <ligand>
        <name>phosphoenolpyruvate</name>
        <dbReference type="ChEBI" id="CHEBI:58702"/>
    </ligand>
</feature>
<evidence type="ECO:0000259" key="8">
    <source>
        <dbReference type="Pfam" id="PF00275"/>
    </source>
</evidence>
<feature type="binding site" evidence="7">
    <location>
        <position position="344"/>
    </location>
    <ligand>
        <name>phosphoenolpyruvate</name>
        <dbReference type="ChEBI" id="CHEBI:58702"/>
    </ligand>
</feature>
<keyword evidence="3 7" id="KW-0028">Amino-acid biosynthesis</keyword>
<evidence type="ECO:0000256" key="6">
    <source>
        <dbReference type="ARBA" id="ARBA00044633"/>
    </source>
</evidence>
<dbReference type="PANTHER" id="PTHR21090">
    <property type="entry name" value="AROM/DEHYDROQUINATE SYNTHASE"/>
    <property type="match status" value="1"/>
</dbReference>
<dbReference type="SUPFAM" id="SSF55205">
    <property type="entry name" value="EPT/RTPC-like"/>
    <property type="match status" value="1"/>
</dbReference>
<dbReference type="RefSeq" id="WP_391935244.1">
    <property type="nucleotide sequence ID" value="NZ_JBIBSM010000009.1"/>
</dbReference>
<evidence type="ECO:0000256" key="7">
    <source>
        <dbReference type="HAMAP-Rule" id="MF_00210"/>
    </source>
</evidence>
<gene>
    <name evidence="7 9" type="primary">aroA</name>
    <name evidence="9" type="ORF">ACF05T_18325</name>
</gene>
<dbReference type="NCBIfam" id="TIGR01356">
    <property type="entry name" value="aroA"/>
    <property type="match status" value="1"/>
</dbReference>
<proteinExistence type="inferred from homology"/>
<feature type="binding site" evidence="7">
    <location>
        <position position="17"/>
    </location>
    <ligand>
        <name>3-phosphoshikimate</name>
        <dbReference type="ChEBI" id="CHEBI:145989"/>
    </ligand>
</feature>
<evidence type="ECO:0000313" key="10">
    <source>
        <dbReference type="Proteomes" id="UP001603013"/>
    </source>
</evidence>
<comment type="function">
    <text evidence="7">Catalyzes the transfer of the enolpyruvyl moiety of phosphoenolpyruvate (PEP) to the 5-hydroxyl of shikimate-3-phosphate (S3P) to produce enolpyruvyl shikimate-3-phosphate and inorganic phosphate.</text>
</comment>
<keyword evidence="5 7" id="KW-0057">Aromatic amino acid biosynthesis</keyword>
<evidence type="ECO:0000256" key="2">
    <source>
        <dbReference type="ARBA" id="ARBA00009948"/>
    </source>
</evidence>
<keyword evidence="4 7" id="KW-0808">Transferase</keyword>
<feature type="binding site" evidence="7">
    <location>
        <position position="411"/>
    </location>
    <ligand>
        <name>phosphoenolpyruvate</name>
        <dbReference type="ChEBI" id="CHEBI:58702"/>
    </ligand>
</feature>
<dbReference type="GO" id="GO:0003866">
    <property type="term" value="F:3-phosphoshikimate 1-carboxyvinyltransferase activity"/>
    <property type="evidence" value="ECO:0007669"/>
    <property type="project" value="UniProtKB-EC"/>
</dbReference>
<comment type="pathway">
    <text evidence="1 7">Metabolic intermediate biosynthesis; chorismate biosynthesis; chorismate from D-erythrose 4-phosphate and phosphoenolpyruvate: step 6/7.</text>
</comment>
<name>A0ABW6YDY3_9ACTN</name>
<feature type="binding site" evidence="7">
    <location>
        <position position="90"/>
    </location>
    <ligand>
        <name>phosphoenolpyruvate</name>
        <dbReference type="ChEBI" id="CHEBI:58702"/>
    </ligand>
</feature>
<evidence type="ECO:0000256" key="1">
    <source>
        <dbReference type="ARBA" id="ARBA00004811"/>
    </source>
</evidence>
<comment type="subunit">
    <text evidence="7">Monomer.</text>
</comment>
<comment type="subcellular location">
    <subcellularLocation>
        <location evidence="7">Cytoplasm</location>
    </subcellularLocation>
</comment>
<dbReference type="CDD" id="cd01556">
    <property type="entry name" value="EPSP_synthase"/>
    <property type="match status" value="1"/>
</dbReference>
<feature type="binding site" evidence="7">
    <location>
        <position position="118"/>
    </location>
    <ligand>
        <name>phosphoenolpyruvate</name>
        <dbReference type="ChEBI" id="CHEBI:58702"/>
    </ligand>
</feature>
<evidence type="ECO:0000313" key="9">
    <source>
        <dbReference type="EMBL" id="MFF8278045.1"/>
    </source>
</evidence>
<feature type="binding site" evidence="7">
    <location>
        <position position="171"/>
    </location>
    <ligand>
        <name>3-phosphoshikimate</name>
        <dbReference type="ChEBI" id="CHEBI:145989"/>
    </ligand>
</feature>